<feature type="domain" description="Peptidase M20 dimerisation" evidence="6">
    <location>
        <begin position="194"/>
        <end position="287"/>
    </location>
</feature>
<sequence length="390" mass="40420">MSGLGNDLRESVIAGAARWQDRLRELVLVESPTEDAAAVNRAMDLAAGWAAAMGARVVRHPQTGFGDVVELWFGAGSAKPLMLLGHLDTVWPMGTIAGMPWRQEPDAEGRVRLWGPGVLDMKAGVVMAMAAVEAVLANGGLPRPVVLLLNPDEETGSEVSRGHTERIARGCEAVFVLEPAQGLPGSADNAAYKTARKGVGAYRLDVTGVAAHSGVDFQRGHSAVLELARLLQKVAAFTDLPTGLTVNPGVIGGGTRSNVVAAHAWAEVDVRIARAEDAARVDRLFQALTVEDPACSLRVSGGINRPPMERGAGTVRLFAQARSLAEGLGFSLDEASTGGGSDGNFTAGLGIPTLDGMGAVGEGAHAAHESLLLDALVPRTALLAAMIAST</sequence>
<dbReference type="PIRSF" id="PIRSF037238">
    <property type="entry name" value="Carboxypeptidase_G2"/>
    <property type="match status" value="1"/>
</dbReference>
<evidence type="ECO:0000256" key="5">
    <source>
        <dbReference type="PIRSR" id="PIRSR037238-1"/>
    </source>
</evidence>
<keyword evidence="8" id="KW-1185">Reference proteome</keyword>
<dbReference type="EMBL" id="CP003379">
    <property type="protein sequence ID" value="AFL86388.1"/>
    <property type="molecule type" value="Genomic_DNA"/>
</dbReference>
<accession>I3ZAX0</accession>
<dbReference type="InterPro" id="IPR001261">
    <property type="entry name" value="ArgE/DapE_CS"/>
</dbReference>
<proteinExistence type="predicted"/>
<dbReference type="Gene3D" id="3.30.70.360">
    <property type="match status" value="1"/>
</dbReference>
<dbReference type="Pfam" id="PF01546">
    <property type="entry name" value="Peptidase_M20"/>
    <property type="match status" value="1"/>
</dbReference>
<dbReference type="GO" id="GO:0046872">
    <property type="term" value="F:metal ion binding"/>
    <property type="evidence" value="ECO:0007669"/>
    <property type="project" value="UniProtKB-KW"/>
</dbReference>
<dbReference type="InterPro" id="IPR050072">
    <property type="entry name" value="Peptidase_M20A"/>
</dbReference>
<dbReference type="GO" id="GO:0016787">
    <property type="term" value="F:hydrolase activity"/>
    <property type="evidence" value="ECO:0007669"/>
    <property type="project" value="UniProtKB-KW"/>
</dbReference>
<evidence type="ECO:0000256" key="4">
    <source>
        <dbReference type="ARBA" id="ARBA00022833"/>
    </source>
</evidence>
<dbReference type="InterPro" id="IPR036264">
    <property type="entry name" value="Bact_exopeptidase_dim_dom"/>
</dbReference>
<dbReference type="STRING" id="926566.Terro_0036"/>
<organism evidence="7 8">
    <name type="scientific">Terriglobus roseus (strain DSM 18391 / NRRL B-41598 / KBS 63)</name>
    <dbReference type="NCBI Taxonomy" id="926566"/>
    <lineage>
        <taxon>Bacteria</taxon>
        <taxon>Pseudomonadati</taxon>
        <taxon>Acidobacteriota</taxon>
        <taxon>Terriglobia</taxon>
        <taxon>Terriglobales</taxon>
        <taxon>Acidobacteriaceae</taxon>
        <taxon>Terriglobus</taxon>
    </lineage>
</organism>
<reference evidence="7 8" key="1">
    <citation type="submission" date="2012-06" db="EMBL/GenBank/DDBJ databases">
        <title>Complete genome of Terriglobus roseus DSM 18391.</title>
        <authorList>
            <consortium name="US DOE Joint Genome Institute (JGI-PGF)"/>
            <person name="Lucas S."/>
            <person name="Copeland A."/>
            <person name="Lapidus A."/>
            <person name="Glavina del Rio T."/>
            <person name="Dalin E."/>
            <person name="Tice H."/>
            <person name="Bruce D."/>
            <person name="Goodwin L."/>
            <person name="Pitluck S."/>
            <person name="Peters L."/>
            <person name="Mikhailova N."/>
            <person name="Munk A.C.C."/>
            <person name="Kyrpides N."/>
            <person name="Mavromatis K."/>
            <person name="Ivanova N."/>
            <person name="Brettin T."/>
            <person name="Detter J.C."/>
            <person name="Han C."/>
            <person name="Larimer F."/>
            <person name="Land M."/>
            <person name="Hauser L."/>
            <person name="Markowitz V."/>
            <person name="Cheng J.-F."/>
            <person name="Hugenholtz P."/>
            <person name="Woyke T."/>
            <person name="Wu D."/>
            <person name="Brambilla E."/>
            <person name="Klenk H.-P."/>
            <person name="Eisen J.A."/>
        </authorList>
    </citation>
    <scope>NUCLEOTIDE SEQUENCE [LARGE SCALE GENOMIC DNA]</scope>
    <source>
        <strain evidence="8">DSM 18391 / NRRL B-41598 / KBS 63</strain>
    </source>
</reference>
<keyword evidence="3" id="KW-0378">Hydrolase</keyword>
<dbReference type="AlphaFoldDB" id="I3ZAX0"/>
<dbReference type="Proteomes" id="UP000006056">
    <property type="component" value="Chromosome"/>
</dbReference>
<dbReference type="HOGENOM" id="CLU_021802_7_0_0"/>
<evidence type="ECO:0000256" key="1">
    <source>
        <dbReference type="ARBA" id="ARBA00001947"/>
    </source>
</evidence>
<dbReference type="PANTHER" id="PTHR43808:SF9">
    <property type="entry name" value="BLL0789 PROTEIN"/>
    <property type="match status" value="1"/>
</dbReference>
<evidence type="ECO:0000256" key="2">
    <source>
        <dbReference type="ARBA" id="ARBA00022723"/>
    </source>
</evidence>
<gene>
    <name evidence="7" type="ordered locus">Terro_0036</name>
</gene>
<evidence type="ECO:0000259" key="6">
    <source>
        <dbReference type="Pfam" id="PF07687"/>
    </source>
</evidence>
<dbReference type="CDD" id="cd03885">
    <property type="entry name" value="M20_CPDG2"/>
    <property type="match status" value="1"/>
</dbReference>
<name>I3ZAX0_TERRK</name>
<feature type="active site" description="Proton acceptor" evidence="5">
    <location>
        <position position="153"/>
    </location>
</feature>
<dbReference type="OrthoDB" id="9783294at2"/>
<keyword evidence="4" id="KW-0862">Zinc</keyword>
<dbReference type="PANTHER" id="PTHR43808">
    <property type="entry name" value="ACETYLORNITHINE DEACETYLASE"/>
    <property type="match status" value="1"/>
</dbReference>
<dbReference type="SUPFAM" id="SSF53187">
    <property type="entry name" value="Zn-dependent exopeptidases"/>
    <property type="match status" value="1"/>
</dbReference>
<dbReference type="KEGG" id="trs:Terro_0036"/>
<evidence type="ECO:0000313" key="8">
    <source>
        <dbReference type="Proteomes" id="UP000006056"/>
    </source>
</evidence>
<evidence type="ECO:0000256" key="3">
    <source>
        <dbReference type="ARBA" id="ARBA00022801"/>
    </source>
</evidence>
<dbReference type="InterPro" id="IPR002933">
    <property type="entry name" value="Peptidase_M20"/>
</dbReference>
<evidence type="ECO:0000313" key="7">
    <source>
        <dbReference type="EMBL" id="AFL86388.1"/>
    </source>
</evidence>
<dbReference type="InterPro" id="IPR017150">
    <property type="entry name" value="Pept_M20_glutamate_carboxypep"/>
</dbReference>
<dbReference type="SUPFAM" id="SSF55031">
    <property type="entry name" value="Bacterial exopeptidase dimerisation domain"/>
    <property type="match status" value="1"/>
</dbReference>
<dbReference type="Gene3D" id="3.40.630.10">
    <property type="entry name" value="Zn peptidases"/>
    <property type="match status" value="1"/>
</dbReference>
<feature type="active site" evidence="5">
    <location>
        <position position="88"/>
    </location>
</feature>
<dbReference type="RefSeq" id="WP_014783957.1">
    <property type="nucleotide sequence ID" value="NC_018014.1"/>
</dbReference>
<protein>
    <submittedName>
        <fullName evidence="7">Acetylornithine deacetylase/succinyldiaminopimelate desuccinylase-like deacylase</fullName>
    </submittedName>
</protein>
<dbReference type="PROSITE" id="PS00758">
    <property type="entry name" value="ARGE_DAPE_CPG2_1"/>
    <property type="match status" value="1"/>
</dbReference>
<dbReference type="eggNOG" id="COG0624">
    <property type="taxonomic scope" value="Bacteria"/>
</dbReference>
<dbReference type="InterPro" id="IPR011650">
    <property type="entry name" value="Peptidase_M20_dimer"/>
</dbReference>
<dbReference type="Pfam" id="PF07687">
    <property type="entry name" value="M20_dimer"/>
    <property type="match status" value="1"/>
</dbReference>
<keyword evidence="2" id="KW-0479">Metal-binding</keyword>
<comment type="cofactor">
    <cofactor evidence="1">
        <name>Zn(2+)</name>
        <dbReference type="ChEBI" id="CHEBI:29105"/>
    </cofactor>
</comment>